<dbReference type="PROSITE" id="PS00198">
    <property type="entry name" value="4FE4S_FER_1"/>
    <property type="match status" value="1"/>
</dbReference>
<evidence type="ECO:0000256" key="4">
    <source>
        <dbReference type="ARBA" id="ARBA00023004"/>
    </source>
</evidence>
<feature type="domain" description="4Fe-4S ferredoxin-type" evidence="7">
    <location>
        <begin position="289"/>
        <end position="318"/>
    </location>
</feature>
<keyword evidence="6" id="KW-0812">Transmembrane</keyword>
<dbReference type="Pfam" id="PF02754">
    <property type="entry name" value="CCG"/>
    <property type="match status" value="2"/>
</dbReference>
<evidence type="ECO:0000256" key="1">
    <source>
        <dbReference type="ARBA" id="ARBA00022485"/>
    </source>
</evidence>
<dbReference type="Proteomes" id="UP001333102">
    <property type="component" value="Chromosome"/>
</dbReference>
<evidence type="ECO:0000256" key="5">
    <source>
        <dbReference type="ARBA" id="ARBA00023014"/>
    </source>
</evidence>
<accession>A0ABZ1BRB2</accession>
<dbReference type="PROSITE" id="PS51379">
    <property type="entry name" value="4FE4S_FER_2"/>
    <property type="match status" value="1"/>
</dbReference>
<feature type="transmembrane region" description="Helical" evidence="6">
    <location>
        <begin position="126"/>
        <end position="148"/>
    </location>
</feature>
<evidence type="ECO:0000256" key="3">
    <source>
        <dbReference type="ARBA" id="ARBA00023002"/>
    </source>
</evidence>
<dbReference type="InterPro" id="IPR004017">
    <property type="entry name" value="Cys_rich_dom"/>
</dbReference>
<feature type="transmembrane region" description="Helical" evidence="6">
    <location>
        <begin position="91"/>
        <end position="114"/>
    </location>
</feature>
<keyword evidence="5" id="KW-0411">Iron-sulfur</keyword>
<dbReference type="InterPro" id="IPR017900">
    <property type="entry name" value="4Fe4S_Fe_S_CS"/>
</dbReference>
<keyword evidence="2" id="KW-0479">Metal-binding</keyword>
<evidence type="ECO:0000259" key="7">
    <source>
        <dbReference type="PROSITE" id="PS51379"/>
    </source>
</evidence>
<keyword evidence="4" id="KW-0408">Iron</keyword>
<dbReference type="Gene3D" id="1.10.1060.10">
    <property type="entry name" value="Alpha-helical ferredoxin"/>
    <property type="match status" value="1"/>
</dbReference>
<dbReference type="InterPro" id="IPR051460">
    <property type="entry name" value="HdrC_iron-sulfur_subunit"/>
</dbReference>
<feature type="transmembrane region" description="Helical" evidence="6">
    <location>
        <begin position="226"/>
        <end position="244"/>
    </location>
</feature>
<dbReference type="InterPro" id="IPR009051">
    <property type="entry name" value="Helical_ferredxn"/>
</dbReference>
<dbReference type="InterPro" id="IPR017896">
    <property type="entry name" value="4Fe4S_Fe-S-bd"/>
</dbReference>
<sequence length="697" mass="76733">MTTPAPAPATLDISEATRQVFWNIPYAGVVVMYVLVAVTLGIFCYGIYEHYRIWRRGRPVDRLRPVGRRLGLVVRHVLAHGRLLADRAAGLYHFAFFWGFVTLFAGTVVVFIHYDLGIPIMRGRFYLYFQSLALEALGLAAVLGVAAAMVQRYVLKSPRLRRGLWSDAYVLGLFEVVLVTGFVVEGLRIAATDDPWGPWSFVGYGVARLVQATGMGVEAMQAWHAAMWWFHFVVTMGFIAYIPYSKLFHLLLAPANVYLQPLEAPASPKPIDFESVERLGAAAFEDLTWKDLLDADVCTECGRCTAVCPAHMTGKPLSPMQLVLDLRDEMKRTDGATSRVLAGEVIRPETLWACTTCMACMEACPVFIEHVPKILDLRRHLVMEQAEAPDTMQEALRSLEARGHPFRGATASRTDWYRGLDVVEIPAAGSAEGVDVVYWAGCAAAFDERNQRVARALVTVLRRAGLRVGVLGGEERCTGDPARRMGNEFLFQQLAAANIETLQRYGVRQLVTSCPHCFNVFKHEYPALGGHFGVRHHTELLAELVRQGRLEPAAAAGEALRRRITYHDPCYLGRHNGVYDAPRVVLQGLGDSDVVEMARSRDKSLCCGAGGGRAWVEERGDERVALVRAREAVATGAGVVAVSCPFCMQMLEDGVKGVTEGSRPVEVRDIAELLEESTREMEGVAAPGAARGIEEAG</sequence>
<reference evidence="9" key="1">
    <citation type="submission" date="2023-12" db="EMBL/GenBank/DDBJ databases">
        <title>Novel isolates from deep terrestrial aquifers shed light on the physiology and ecology of the class Limnochordia.</title>
        <authorList>
            <person name="Karnachuk O.V."/>
            <person name="Lukina A.P."/>
            <person name="Avakyan M.R."/>
            <person name="Kadnikov V."/>
            <person name="Begmatov S."/>
            <person name="Beletsky A.V."/>
            <person name="Mardanov A.V."/>
            <person name="Ravin N.V."/>
        </authorList>
    </citation>
    <scope>NUCLEOTIDE SEQUENCE [LARGE SCALE GENOMIC DNA]</scope>
    <source>
        <strain evidence="9">LN</strain>
    </source>
</reference>
<keyword evidence="9" id="KW-1185">Reference proteome</keyword>
<dbReference type="Pfam" id="PF13237">
    <property type="entry name" value="Fer4_10"/>
    <property type="match status" value="1"/>
</dbReference>
<dbReference type="RefSeq" id="WP_324669390.1">
    <property type="nucleotide sequence ID" value="NZ_CP141614.1"/>
</dbReference>
<dbReference type="PANTHER" id="PTHR43255:SF1">
    <property type="entry name" value="IRON-SULFUR-BINDING OXIDOREDUCTASE FADF-RELATED"/>
    <property type="match status" value="1"/>
</dbReference>
<name>A0ABZ1BRB2_9FIRM</name>
<organism evidence="8 9">
    <name type="scientific">Geochorda subterranea</name>
    <dbReference type="NCBI Taxonomy" id="3109564"/>
    <lineage>
        <taxon>Bacteria</taxon>
        <taxon>Bacillati</taxon>
        <taxon>Bacillota</taxon>
        <taxon>Limnochordia</taxon>
        <taxon>Limnochordales</taxon>
        <taxon>Geochordaceae</taxon>
        <taxon>Geochorda</taxon>
    </lineage>
</organism>
<keyword evidence="6" id="KW-1133">Transmembrane helix</keyword>
<dbReference type="PANTHER" id="PTHR43255">
    <property type="entry name" value="IRON-SULFUR-BINDING OXIDOREDUCTASE FADF-RELATED-RELATED"/>
    <property type="match status" value="1"/>
</dbReference>
<protein>
    <submittedName>
        <fullName evidence="8">(Fe-S)-binding protein</fullName>
    </submittedName>
</protein>
<keyword evidence="6" id="KW-0472">Membrane</keyword>
<keyword evidence="3" id="KW-0560">Oxidoreductase</keyword>
<dbReference type="Gene3D" id="1.20.950.20">
    <property type="entry name" value="Transmembrane di-heme cytochromes, Chain C"/>
    <property type="match status" value="1"/>
</dbReference>
<keyword evidence="1" id="KW-0004">4Fe-4S</keyword>
<dbReference type="InterPro" id="IPR036197">
    <property type="entry name" value="NarG-like_sf"/>
</dbReference>
<evidence type="ECO:0000313" key="8">
    <source>
        <dbReference type="EMBL" id="WRP15001.1"/>
    </source>
</evidence>
<dbReference type="EMBL" id="CP141614">
    <property type="protein sequence ID" value="WRP15001.1"/>
    <property type="molecule type" value="Genomic_DNA"/>
</dbReference>
<dbReference type="SUPFAM" id="SSF103501">
    <property type="entry name" value="Respiratory nitrate reductase 1 gamma chain"/>
    <property type="match status" value="1"/>
</dbReference>
<gene>
    <name evidence="8" type="ORF">VLY81_02165</name>
</gene>
<feature type="transmembrane region" description="Helical" evidence="6">
    <location>
        <begin position="24"/>
        <end position="48"/>
    </location>
</feature>
<evidence type="ECO:0000256" key="6">
    <source>
        <dbReference type="SAM" id="Phobius"/>
    </source>
</evidence>
<evidence type="ECO:0000256" key="2">
    <source>
        <dbReference type="ARBA" id="ARBA00022723"/>
    </source>
</evidence>
<proteinExistence type="predicted"/>
<feature type="transmembrane region" description="Helical" evidence="6">
    <location>
        <begin position="169"/>
        <end position="191"/>
    </location>
</feature>
<evidence type="ECO:0000313" key="9">
    <source>
        <dbReference type="Proteomes" id="UP001333102"/>
    </source>
</evidence>
<dbReference type="SUPFAM" id="SSF46548">
    <property type="entry name" value="alpha-helical ferredoxin"/>
    <property type="match status" value="1"/>
</dbReference>